<evidence type="ECO:0000313" key="3">
    <source>
        <dbReference type="EMBL" id="KAK7866901.1"/>
    </source>
</evidence>
<feature type="coiled-coil region" evidence="1">
    <location>
        <begin position="55"/>
        <end position="84"/>
    </location>
</feature>
<dbReference type="AlphaFoldDB" id="A0AAN9VP05"/>
<dbReference type="EMBL" id="JAZDUA010000133">
    <property type="protein sequence ID" value="KAK7866901.1"/>
    <property type="molecule type" value="Genomic_DNA"/>
</dbReference>
<protein>
    <submittedName>
        <fullName evidence="3">Uncharacterized protein</fullName>
    </submittedName>
</protein>
<evidence type="ECO:0000256" key="1">
    <source>
        <dbReference type="SAM" id="Coils"/>
    </source>
</evidence>
<keyword evidence="4" id="KW-1185">Reference proteome</keyword>
<keyword evidence="1" id="KW-0175">Coiled coil</keyword>
<reference evidence="3 4" key="1">
    <citation type="submission" date="2024-03" db="EMBL/GenBank/DDBJ databases">
        <title>The genome assembly and annotation of the cricket Gryllus longicercus Weissman &amp; Gray.</title>
        <authorList>
            <person name="Szrajer S."/>
            <person name="Gray D."/>
            <person name="Ylla G."/>
        </authorList>
    </citation>
    <scope>NUCLEOTIDE SEQUENCE [LARGE SCALE GENOMIC DNA]</scope>
    <source>
        <strain evidence="3">DAG 2021-001</strain>
        <tissue evidence="3">Whole body minus gut</tissue>
    </source>
</reference>
<name>A0AAN9VP05_9ORTH</name>
<gene>
    <name evidence="3" type="ORF">R5R35_001643</name>
</gene>
<accession>A0AAN9VP05</accession>
<evidence type="ECO:0000256" key="2">
    <source>
        <dbReference type="SAM" id="MobiDB-lite"/>
    </source>
</evidence>
<proteinExistence type="predicted"/>
<dbReference type="Proteomes" id="UP001378592">
    <property type="component" value="Unassembled WGS sequence"/>
</dbReference>
<feature type="region of interest" description="Disordered" evidence="2">
    <location>
        <begin position="1"/>
        <end position="23"/>
    </location>
</feature>
<evidence type="ECO:0000313" key="4">
    <source>
        <dbReference type="Proteomes" id="UP001378592"/>
    </source>
</evidence>
<sequence>MVGSNVAEAPSDKDKTISHTSGMTAKRCLRMHVMYKTPAQVLREMDQERDRMTLMAELTDMIEKKTAKLKAEQKKKRLKAKKAKKQQPSWYQELTTAQVRQVHSNKNYIQLVTDYINFAS</sequence>
<comment type="caution">
    <text evidence="3">The sequence shown here is derived from an EMBL/GenBank/DDBJ whole genome shotgun (WGS) entry which is preliminary data.</text>
</comment>
<organism evidence="3 4">
    <name type="scientific">Gryllus longicercus</name>
    <dbReference type="NCBI Taxonomy" id="2509291"/>
    <lineage>
        <taxon>Eukaryota</taxon>
        <taxon>Metazoa</taxon>
        <taxon>Ecdysozoa</taxon>
        <taxon>Arthropoda</taxon>
        <taxon>Hexapoda</taxon>
        <taxon>Insecta</taxon>
        <taxon>Pterygota</taxon>
        <taxon>Neoptera</taxon>
        <taxon>Polyneoptera</taxon>
        <taxon>Orthoptera</taxon>
        <taxon>Ensifera</taxon>
        <taxon>Gryllidea</taxon>
        <taxon>Grylloidea</taxon>
        <taxon>Gryllidae</taxon>
        <taxon>Gryllinae</taxon>
        <taxon>Gryllus</taxon>
    </lineage>
</organism>